<dbReference type="GO" id="GO:0032259">
    <property type="term" value="P:methylation"/>
    <property type="evidence" value="ECO:0007669"/>
    <property type="project" value="UniProtKB-KW"/>
</dbReference>
<comment type="similarity">
    <text evidence="1 6">Belongs to the methyltransferase superfamily. PrmA family.</text>
</comment>
<evidence type="ECO:0000313" key="7">
    <source>
        <dbReference type="EMBL" id="SDN08292.1"/>
    </source>
</evidence>
<reference evidence="7 8" key="1">
    <citation type="submission" date="2016-10" db="EMBL/GenBank/DDBJ databases">
        <authorList>
            <person name="de Groot N.N."/>
        </authorList>
    </citation>
    <scope>NUCLEOTIDE SEQUENCE [LARGE SCALE GENOMIC DNA]</scope>
    <source>
        <strain evidence="7 8">DSM 16981</strain>
    </source>
</reference>
<dbReference type="CDD" id="cd02440">
    <property type="entry name" value="AdoMet_MTases"/>
    <property type="match status" value="1"/>
</dbReference>
<sequence>MKWKQIDLFVPEEATELVALLLCEYGSNGSIIDEEKSHGSCVCVTAYFPTEQENIICILKEKVKELENRGVFKGTWTISETQSDDSSWLHTWQEYFHPKKISDRFWVEPAWEAANPGSDDLVITIEPGVSFGSGLHDTTSLCISYLEQTVKGGDTVFDIGTGTGILAIGAAKLGAAHVTAVDLDEKAVVQAAVNIELNHMAAYINVSCSDLLNSVVHGPDKADVIVANIVSDAIIALLPALPKYLREGGIFIASGIIDDRIEDIRRAADENNFIWIDEQLRNGWYAVRMRWM</sequence>
<dbReference type="EC" id="2.1.1.-" evidence="6"/>
<dbReference type="RefSeq" id="WP_091651490.1">
    <property type="nucleotide sequence ID" value="NZ_FNHQ01000023.1"/>
</dbReference>
<dbReference type="InterPro" id="IPR029063">
    <property type="entry name" value="SAM-dependent_MTases_sf"/>
</dbReference>
<dbReference type="Gene3D" id="3.40.50.150">
    <property type="entry name" value="Vaccinia Virus protein VP39"/>
    <property type="match status" value="1"/>
</dbReference>
<keyword evidence="7" id="KW-0687">Ribonucleoprotein</keyword>
<dbReference type="OrthoDB" id="9785995at2"/>
<keyword evidence="8" id="KW-1185">Reference proteome</keyword>
<keyword evidence="2 6" id="KW-0963">Cytoplasm</keyword>
<dbReference type="GO" id="GO:0005840">
    <property type="term" value="C:ribosome"/>
    <property type="evidence" value="ECO:0007669"/>
    <property type="project" value="UniProtKB-KW"/>
</dbReference>
<dbReference type="InterPro" id="IPR004498">
    <property type="entry name" value="Ribosomal_PrmA_MeTrfase"/>
</dbReference>
<dbReference type="InterPro" id="IPR050078">
    <property type="entry name" value="Ribosomal_L11_MeTrfase_PrmA"/>
</dbReference>
<dbReference type="Proteomes" id="UP000199309">
    <property type="component" value="Unassembled WGS sequence"/>
</dbReference>
<keyword evidence="4 6" id="KW-0808">Transferase</keyword>
<feature type="binding site" evidence="6">
    <location>
        <position position="228"/>
    </location>
    <ligand>
        <name>S-adenosyl-L-methionine</name>
        <dbReference type="ChEBI" id="CHEBI:59789"/>
    </ligand>
</feature>
<evidence type="ECO:0000313" key="8">
    <source>
        <dbReference type="Proteomes" id="UP000199309"/>
    </source>
</evidence>
<accession>A0A1G9YH61</accession>
<evidence type="ECO:0000256" key="1">
    <source>
        <dbReference type="ARBA" id="ARBA00009741"/>
    </source>
</evidence>
<dbReference type="GO" id="GO:0005737">
    <property type="term" value="C:cytoplasm"/>
    <property type="evidence" value="ECO:0007669"/>
    <property type="project" value="UniProtKB-SubCell"/>
</dbReference>
<dbReference type="HAMAP" id="MF_00735">
    <property type="entry name" value="Methyltr_PrmA"/>
    <property type="match status" value="1"/>
</dbReference>
<keyword evidence="3 6" id="KW-0489">Methyltransferase</keyword>
<dbReference type="Pfam" id="PF06325">
    <property type="entry name" value="PrmA"/>
    <property type="match status" value="1"/>
</dbReference>
<dbReference type="EMBL" id="FNHQ01000023">
    <property type="protein sequence ID" value="SDN08292.1"/>
    <property type="molecule type" value="Genomic_DNA"/>
</dbReference>
<name>A0A1G9YH61_9FIRM</name>
<dbReference type="SUPFAM" id="SSF53335">
    <property type="entry name" value="S-adenosyl-L-methionine-dependent methyltransferases"/>
    <property type="match status" value="1"/>
</dbReference>
<dbReference type="PIRSF" id="PIRSF000401">
    <property type="entry name" value="RPL11_MTase"/>
    <property type="match status" value="1"/>
</dbReference>
<comment type="function">
    <text evidence="6">Methylates ribosomal protein L11.</text>
</comment>
<dbReference type="STRING" id="349095.SAMN05660299_02069"/>
<comment type="catalytic activity">
    <reaction evidence="6">
        <text>L-lysyl-[protein] + 3 S-adenosyl-L-methionine = N(6),N(6),N(6)-trimethyl-L-lysyl-[protein] + 3 S-adenosyl-L-homocysteine + 3 H(+)</text>
        <dbReference type="Rhea" id="RHEA:54192"/>
        <dbReference type="Rhea" id="RHEA-COMP:9752"/>
        <dbReference type="Rhea" id="RHEA-COMP:13826"/>
        <dbReference type="ChEBI" id="CHEBI:15378"/>
        <dbReference type="ChEBI" id="CHEBI:29969"/>
        <dbReference type="ChEBI" id="CHEBI:57856"/>
        <dbReference type="ChEBI" id="CHEBI:59789"/>
        <dbReference type="ChEBI" id="CHEBI:61961"/>
    </reaction>
</comment>
<comment type="subcellular location">
    <subcellularLocation>
        <location evidence="6">Cytoplasm</location>
    </subcellularLocation>
</comment>
<evidence type="ECO:0000256" key="5">
    <source>
        <dbReference type="ARBA" id="ARBA00022691"/>
    </source>
</evidence>
<dbReference type="NCBIfam" id="TIGR00406">
    <property type="entry name" value="prmA"/>
    <property type="match status" value="1"/>
</dbReference>
<dbReference type="PANTHER" id="PTHR43648:SF1">
    <property type="entry name" value="ELECTRON TRANSFER FLAVOPROTEIN BETA SUBUNIT LYSINE METHYLTRANSFERASE"/>
    <property type="match status" value="1"/>
</dbReference>
<organism evidence="7 8">
    <name type="scientific">Megasphaera paucivorans</name>
    <dbReference type="NCBI Taxonomy" id="349095"/>
    <lineage>
        <taxon>Bacteria</taxon>
        <taxon>Bacillati</taxon>
        <taxon>Bacillota</taxon>
        <taxon>Negativicutes</taxon>
        <taxon>Veillonellales</taxon>
        <taxon>Veillonellaceae</taxon>
        <taxon>Megasphaera</taxon>
    </lineage>
</organism>
<evidence type="ECO:0000256" key="6">
    <source>
        <dbReference type="HAMAP-Rule" id="MF_00735"/>
    </source>
</evidence>
<gene>
    <name evidence="6" type="primary">prmA</name>
    <name evidence="7" type="ORF">SAMN05660299_02069</name>
</gene>
<evidence type="ECO:0000256" key="3">
    <source>
        <dbReference type="ARBA" id="ARBA00022603"/>
    </source>
</evidence>
<feature type="binding site" evidence="6">
    <location>
        <position position="139"/>
    </location>
    <ligand>
        <name>S-adenosyl-L-methionine</name>
        <dbReference type="ChEBI" id="CHEBI:59789"/>
    </ligand>
</feature>
<feature type="binding site" evidence="6">
    <location>
        <position position="182"/>
    </location>
    <ligand>
        <name>S-adenosyl-L-methionine</name>
        <dbReference type="ChEBI" id="CHEBI:59789"/>
    </ligand>
</feature>
<feature type="binding site" evidence="6">
    <location>
        <position position="160"/>
    </location>
    <ligand>
        <name>S-adenosyl-L-methionine</name>
        <dbReference type="ChEBI" id="CHEBI:59789"/>
    </ligand>
</feature>
<proteinExistence type="inferred from homology"/>
<evidence type="ECO:0000256" key="2">
    <source>
        <dbReference type="ARBA" id="ARBA00022490"/>
    </source>
</evidence>
<keyword evidence="5 6" id="KW-0949">S-adenosyl-L-methionine</keyword>
<dbReference type="AlphaFoldDB" id="A0A1G9YH61"/>
<protein>
    <recommendedName>
        <fullName evidence="6">Ribosomal protein L11 methyltransferase</fullName>
        <shortName evidence="6">L11 Mtase</shortName>
        <ecNumber evidence="6">2.1.1.-</ecNumber>
    </recommendedName>
</protein>
<dbReference type="PANTHER" id="PTHR43648">
    <property type="entry name" value="ELECTRON TRANSFER FLAVOPROTEIN BETA SUBUNIT LYSINE METHYLTRANSFERASE"/>
    <property type="match status" value="1"/>
</dbReference>
<evidence type="ECO:0000256" key="4">
    <source>
        <dbReference type="ARBA" id="ARBA00022679"/>
    </source>
</evidence>
<keyword evidence="7" id="KW-0689">Ribosomal protein</keyword>
<dbReference type="GO" id="GO:0016279">
    <property type="term" value="F:protein-lysine N-methyltransferase activity"/>
    <property type="evidence" value="ECO:0007669"/>
    <property type="project" value="RHEA"/>
</dbReference>